<evidence type="ECO:0000256" key="3">
    <source>
        <dbReference type="ARBA" id="ARBA00022475"/>
    </source>
</evidence>
<organism evidence="9 10">
    <name type="scientific">Paenibacillus germinis</name>
    <dbReference type="NCBI Taxonomy" id="2654979"/>
    <lineage>
        <taxon>Bacteria</taxon>
        <taxon>Bacillati</taxon>
        <taxon>Bacillota</taxon>
        <taxon>Bacilli</taxon>
        <taxon>Bacillales</taxon>
        <taxon>Paenibacillaceae</taxon>
        <taxon>Paenibacillus</taxon>
    </lineage>
</organism>
<dbReference type="Pfam" id="PF00528">
    <property type="entry name" value="BPD_transp_1"/>
    <property type="match status" value="1"/>
</dbReference>
<feature type="transmembrane region" description="Helical" evidence="7">
    <location>
        <begin position="22"/>
        <end position="43"/>
    </location>
</feature>
<evidence type="ECO:0000313" key="9">
    <source>
        <dbReference type="EMBL" id="NOU88883.1"/>
    </source>
</evidence>
<evidence type="ECO:0000256" key="7">
    <source>
        <dbReference type="RuleBase" id="RU363032"/>
    </source>
</evidence>
<feature type="transmembrane region" description="Helical" evidence="7">
    <location>
        <begin position="154"/>
        <end position="173"/>
    </location>
</feature>
<dbReference type="InterPro" id="IPR035906">
    <property type="entry name" value="MetI-like_sf"/>
</dbReference>
<dbReference type="Gene3D" id="1.10.3720.10">
    <property type="entry name" value="MetI-like"/>
    <property type="match status" value="1"/>
</dbReference>
<keyword evidence="5 7" id="KW-1133">Transmembrane helix</keyword>
<name>A0ABX1ZAE5_9BACL</name>
<feature type="transmembrane region" description="Helical" evidence="7">
    <location>
        <begin position="83"/>
        <end position="106"/>
    </location>
</feature>
<comment type="similarity">
    <text evidence="7">Belongs to the binding-protein-dependent transport system permease family.</text>
</comment>
<dbReference type="PANTHER" id="PTHR43744:SF12">
    <property type="entry name" value="ABC TRANSPORTER PERMEASE PROTEIN MG189-RELATED"/>
    <property type="match status" value="1"/>
</dbReference>
<evidence type="ECO:0000256" key="4">
    <source>
        <dbReference type="ARBA" id="ARBA00022692"/>
    </source>
</evidence>
<gene>
    <name evidence="9" type="ORF">GC102_24500</name>
</gene>
<keyword evidence="4 7" id="KW-0812">Transmembrane</keyword>
<feature type="transmembrane region" description="Helical" evidence="7">
    <location>
        <begin position="252"/>
        <end position="273"/>
    </location>
</feature>
<sequence length="288" mass="32553">MSNLAISVRQKKKRSQELIRKTIAYLFLIIGSFVMAIPFLWMLSTSLKEQGVVFDMPPKWIPEHFEWSNYVFVLTEANVLKGFMNTMLVISLPCVIGLFTSALAANAFARLRFPAKNLLFMMLLATMMIPGVVTMIPTFILYKNIGWVDSWMPLIIPGMFGAAAAVFFLRQFFMTIPMELEDAAKMDGLNPFQIFIRIMLPLSKPALVTQGIFGFLAGYNDFLGPLIYINSPDKFTLQLVLASFQGFYNAQWTYIMAGAVLALIPTILLFFFAQRYFVEGITMTGMKG</sequence>
<dbReference type="Proteomes" id="UP000658690">
    <property type="component" value="Unassembled WGS sequence"/>
</dbReference>
<dbReference type="PROSITE" id="PS50928">
    <property type="entry name" value="ABC_TM1"/>
    <property type="match status" value="1"/>
</dbReference>
<dbReference type="CDD" id="cd06261">
    <property type="entry name" value="TM_PBP2"/>
    <property type="match status" value="1"/>
</dbReference>
<evidence type="ECO:0000256" key="6">
    <source>
        <dbReference type="ARBA" id="ARBA00023136"/>
    </source>
</evidence>
<keyword evidence="6 7" id="KW-0472">Membrane</keyword>
<accession>A0ABX1ZAE5</accession>
<dbReference type="SUPFAM" id="SSF161098">
    <property type="entry name" value="MetI-like"/>
    <property type="match status" value="1"/>
</dbReference>
<dbReference type="InterPro" id="IPR000515">
    <property type="entry name" value="MetI-like"/>
</dbReference>
<evidence type="ECO:0000256" key="2">
    <source>
        <dbReference type="ARBA" id="ARBA00022448"/>
    </source>
</evidence>
<comment type="subcellular location">
    <subcellularLocation>
        <location evidence="1 7">Cell membrane</location>
        <topology evidence="1 7">Multi-pass membrane protein</topology>
    </subcellularLocation>
</comment>
<proteinExistence type="inferred from homology"/>
<evidence type="ECO:0000256" key="5">
    <source>
        <dbReference type="ARBA" id="ARBA00022989"/>
    </source>
</evidence>
<evidence type="ECO:0000313" key="10">
    <source>
        <dbReference type="Proteomes" id="UP000658690"/>
    </source>
</evidence>
<evidence type="ECO:0000259" key="8">
    <source>
        <dbReference type="PROSITE" id="PS50928"/>
    </source>
</evidence>
<protein>
    <submittedName>
        <fullName evidence="9">ABC transporter permease subunit</fullName>
    </submittedName>
</protein>
<reference evidence="9 10" key="1">
    <citation type="submission" date="2019-10" db="EMBL/GenBank/DDBJ databases">
        <title>Description of Paenibacillus choica sp. nov.</title>
        <authorList>
            <person name="Carlier A."/>
            <person name="Qi S."/>
        </authorList>
    </citation>
    <scope>NUCLEOTIDE SEQUENCE [LARGE SCALE GENOMIC DNA]</scope>
    <source>
        <strain evidence="9 10">LMG 31460</strain>
    </source>
</reference>
<feature type="transmembrane region" description="Helical" evidence="7">
    <location>
        <begin position="118"/>
        <end position="142"/>
    </location>
</feature>
<dbReference type="PANTHER" id="PTHR43744">
    <property type="entry name" value="ABC TRANSPORTER PERMEASE PROTEIN MG189-RELATED-RELATED"/>
    <property type="match status" value="1"/>
</dbReference>
<keyword evidence="3" id="KW-1003">Cell membrane</keyword>
<dbReference type="RefSeq" id="WP_171691868.1">
    <property type="nucleotide sequence ID" value="NZ_WHOC01000136.1"/>
</dbReference>
<comment type="caution">
    <text evidence="9">The sequence shown here is derived from an EMBL/GenBank/DDBJ whole genome shotgun (WGS) entry which is preliminary data.</text>
</comment>
<feature type="domain" description="ABC transmembrane type-1" evidence="8">
    <location>
        <begin position="83"/>
        <end position="273"/>
    </location>
</feature>
<evidence type="ECO:0000256" key="1">
    <source>
        <dbReference type="ARBA" id="ARBA00004651"/>
    </source>
</evidence>
<dbReference type="EMBL" id="WHOC01000136">
    <property type="protein sequence ID" value="NOU88883.1"/>
    <property type="molecule type" value="Genomic_DNA"/>
</dbReference>
<keyword evidence="10" id="KW-1185">Reference proteome</keyword>
<keyword evidence="2 7" id="KW-0813">Transport</keyword>